<gene>
    <name evidence="2" type="ORF">RRG08_011883</name>
</gene>
<feature type="region of interest" description="Disordered" evidence="1">
    <location>
        <begin position="116"/>
        <end position="135"/>
    </location>
</feature>
<evidence type="ECO:0000313" key="3">
    <source>
        <dbReference type="Proteomes" id="UP001283361"/>
    </source>
</evidence>
<dbReference type="Proteomes" id="UP001283361">
    <property type="component" value="Unassembled WGS sequence"/>
</dbReference>
<dbReference type="AlphaFoldDB" id="A0AAE0ZMK3"/>
<comment type="caution">
    <text evidence="2">The sequence shown here is derived from an EMBL/GenBank/DDBJ whole genome shotgun (WGS) entry which is preliminary data.</text>
</comment>
<name>A0AAE0ZMK3_9GAST</name>
<dbReference type="EMBL" id="JAWDGP010003665">
    <property type="protein sequence ID" value="KAK3771970.1"/>
    <property type="molecule type" value="Genomic_DNA"/>
</dbReference>
<evidence type="ECO:0000313" key="2">
    <source>
        <dbReference type="EMBL" id="KAK3771970.1"/>
    </source>
</evidence>
<evidence type="ECO:0000256" key="1">
    <source>
        <dbReference type="SAM" id="MobiDB-lite"/>
    </source>
</evidence>
<sequence>MGSSSLGQVNLTTVKQYERRRSWRRMGGTLASCQLCGDKSASWTKEYDYVGVEEHKVRHLVERGLISTGVDMHGGELIIIVLRLYPEMCVYYGGRKGGAGGGANVTNGMMPSLHYSDRGCISRPKKGRQSKEIES</sequence>
<reference evidence="2" key="1">
    <citation type="journal article" date="2023" name="G3 (Bethesda)">
        <title>A reference genome for the long-term kleptoplast-retaining sea slug Elysia crispata morphotype clarki.</title>
        <authorList>
            <person name="Eastman K.E."/>
            <person name="Pendleton A.L."/>
            <person name="Shaikh M.A."/>
            <person name="Suttiyut T."/>
            <person name="Ogas R."/>
            <person name="Tomko P."/>
            <person name="Gavelis G."/>
            <person name="Widhalm J.R."/>
            <person name="Wisecaver J.H."/>
        </authorList>
    </citation>
    <scope>NUCLEOTIDE SEQUENCE</scope>
    <source>
        <strain evidence="2">ECLA1</strain>
    </source>
</reference>
<protein>
    <submittedName>
        <fullName evidence="2">Uncharacterized protein</fullName>
    </submittedName>
</protein>
<accession>A0AAE0ZMK3</accession>
<keyword evidence="3" id="KW-1185">Reference proteome</keyword>
<organism evidence="2 3">
    <name type="scientific">Elysia crispata</name>
    <name type="common">lettuce slug</name>
    <dbReference type="NCBI Taxonomy" id="231223"/>
    <lineage>
        <taxon>Eukaryota</taxon>
        <taxon>Metazoa</taxon>
        <taxon>Spiralia</taxon>
        <taxon>Lophotrochozoa</taxon>
        <taxon>Mollusca</taxon>
        <taxon>Gastropoda</taxon>
        <taxon>Heterobranchia</taxon>
        <taxon>Euthyneura</taxon>
        <taxon>Panpulmonata</taxon>
        <taxon>Sacoglossa</taxon>
        <taxon>Placobranchoidea</taxon>
        <taxon>Plakobranchidae</taxon>
        <taxon>Elysia</taxon>
    </lineage>
</organism>
<proteinExistence type="predicted"/>